<dbReference type="PANTHER" id="PTHR32024">
    <property type="entry name" value="TRK SYSTEM POTASSIUM UPTAKE PROTEIN TRKG-RELATED"/>
    <property type="match status" value="1"/>
</dbReference>
<organism evidence="9 10">
    <name type="scientific">Candidatus Nealsonbacteria bacterium CG_4_10_14_0_8_um_filter_37_14</name>
    <dbReference type="NCBI Taxonomy" id="1974684"/>
    <lineage>
        <taxon>Bacteria</taxon>
        <taxon>Candidatus Nealsoniibacteriota</taxon>
    </lineage>
</organism>
<evidence type="ECO:0000256" key="4">
    <source>
        <dbReference type="ARBA" id="ARBA00022692"/>
    </source>
</evidence>
<feature type="transmembrane region" description="Helical" evidence="8">
    <location>
        <begin position="134"/>
        <end position="154"/>
    </location>
</feature>
<evidence type="ECO:0000256" key="2">
    <source>
        <dbReference type="ARBA" id="ARBA00022448"/>
    </source>
</evidence>
<keyword evidence="5 8" id="KW-1133">Transmembrane helix</keyword>
<feature type="transmembrane region" description="Helical" evidence="8">
    <location>
        <begin position="196"/>
        <end position="218"/>
    </location>
</feature>
<evidence type="ECO:0000256" key="6">
    <source>
        <dbReference type="ARBA" id="ARBA00023065"/>
    </source>
</evidence>
<evidence type="ECO:0000256" key="3">
    <source>
        <dbReference type="ARBA" id="ARBA00022475"/>
    </source>
</evidence>
<feature type="transmembrane region" description="Helical" evidence="8">
    <location>
        <begin position="21"/>
        <end position="41"/>
    </location>
</feature>
<sequence length="452" mass="49999">MNRKFVAKTFSQFLIQKPLTTLVLSFLIIILIGTILLKLPWSTFQDISFINALFTATSATCVTGLIVQDTGSDFTLFGQIVILLLIQLGGLGIMTGAAFVYLFFKKGIGIKAGSGLKTILGEEYITEVRSAIKFIVKTTLLIEAIGAILLFIWWRSIFLETSQLTFYSIFHSVSAFCNAGFSLFRNSLENFRGDIALNVVISLLIILGGIGSLVLRDFQKKITSFFKKEKTRWTLHSKLVLISTLCLIFLGASLFYVFERENLDFLTGKEMVLTSFFQSITARTAGFNTVNIGKLTSPTLLLLTFLMFIGGAPAGTAGGIKVISLVLIFLSIISFFKRKEEISIFGRSLPKIYFRNVFILASVYLLFCLVIFSLLLYTEKGEFEKILFETFSAVGTVGLTTGITSQLSNTGKILITISMFVGRLLPLSLAILGSREIIKAKIAFPEEKIILG</sequence>
<protein>
    <recommendedName>
        <fullName evidence="11">Trk family potassium uptake protein</fullName>
    </recommendedName>
</protein>
<keyword evidence="2" id="KW-0813">Transport</keyword>
<keyword evidence="3" id="KW-1003">Cell membrane</keyword>
<gene>
    <name evidence="9" type="ORF">COY73_03135</name>
</gene>
<evidence type="ECO:0000313" key="10">
    <source>
        <dbReference type="Proteomes" id="UP000230767"/>
    </source>
</evidence>
<dbReference type="PANTHER" id="PTHR32024:SF1">
    <property type="entry name" value="KTR SYSTEM POTASSIUM UPTAKE PROTEIN B"/>
    <property type="match status" value="1"/>
</dbReference>
<evidence type="ECO:0000256" key="8">
    <source>
        <dbReference type="SAM" id="Phobius"/>
    </source>
</evidence>
<reference evidence="10" key="1">
    <citation type="submission" date="2017-09" db="EMBL/GenBank/DDBJ databases">
        <title>Depth-based differentiation of microbial function through sediment-hosted aquifers and enrichment of novel symbionts in the deep terrestrial subsurface.</title>
        <authorList>
            <person name="Probst A.J."/>
            <person name="Ladd B."/>
            <person name="Jarett J.K."/>
            <person name="Geller-Mcgrath D.E."/>
            <person name="Sieber C.M.K."/>
            <person name="Emerson J.B."/>
            <person name="Anantharaman K."/>
            <person name="Thomas B.C."/>
            <person name="Malmstrom R."/>
            <person name="Stieglmeier M."/>
            <person name="Klingl A."/>
            <person name="Woyke T."/>
            <person name="Ryan C.M."/>
            <person name="Banfield J.F."/>
        </authorList>
    </citation>
    <scope>NUCLEOTIDE SEQUENCE [LARGE SCALE GENOMIC DNA]</scope>
</reference>
<dbReference type="Proteomes" id="UP000230767">
    <property type="component" value="Unassembled WGS sequence"/>
</dbReference>
<keyword evidence="6" id="KW-0406">Ion transport</keyword>
<feature type="transmembrane region" description="Helical" evidence="8">
    <location>
        <begin position="305"/>
        <end position="336"/>
    </location>
</feature>
<evidence type="ECO:0000256" key="5">
    <source>
        <dbReference type="ARBA" id="ARBA00022989"/>
    </source>
</evidence>
<keyword evidence="7 8" id="KW-0472">Membrane</keyword>
<proteinExistence type="predicted"/>
<dbReference type="EMBL" id="PFLW01000075">
    <property type="protein sequence ID" value="PIY88667.1"/>
    <property type="molecule type" value="Genomic_DNA"/>
</dbReference>
<evidence type="ECO:0000256" key="7">
    <source>
        <dbReference type="ARBA" id="ARBA00023136"/>
    </source>
</evidence>
<feature type="transmembrane region" description="Helical" evidence="8">
    <location>
        <begin position="80"/>
        <end position="104"/>
    </location>
</feature>
<keyword evidence="4 8" id="KW-0812">Transmembrane</keyword>
<evidence type="ECO:0008006" key="11">
    <source>
        <dbReference type="Google" id="ProtNLM"/>
    </source>
</evidence>
<comment type="subcellular location">
    <subcellularLocation>
        <location evidence="1">Cell membrane</location>
        <topology evidence="1">Multi-pass membrane protein</topology>
    </subcellularLocation>
</comment>
<feature type="transmembrane region" description="Helical" evidence="8">
    <location>
        <begin position="413"/>
        <end position="432"/>
    </location>
</feature>
<name>A0A2M7R5K0_9BACT</name>
<dbReference type="InterPro" id="IPR003445">
    <property type="entry name" value="Cat_transpt"/>
</dbReference>
<feature type="transmembrane region" description="Helical" evidence="8">
    <location>
        <begin position="357"/>
        <end position="377"/>
    </location>
</feature>
<dbReference type="GO" id="GO:0030001">
    <property type="term" value="P:metal ion transport"/>
    <property type="evidence" value="ECO:0007669"/>
    <property type="project" value="UniProtKB-ARBA"/>
</dbReference>
<evidence type="ECO:0000313" key="9">
    <source>
        <dbReference type="EMBL" id="PIY88667.1"/>
    </source>
</evidence>
<comment type="caution">
    <text evidence="9">The sequence shown here is derived from an EMBL/GenBank/DDBJ whole genome shotgun (WGS) entry which is preliminary data.</text>
</comment>
<accession>A0A2M7R5K0</accession>
<dbReference type="GO" id="GO:0008324">
    <property type="term" value="F:monoatomic cation transmembrane transporter activity"/>
    <property type="evidence" value="ECO:0007669"/>
    <property type="project" value="InterPro"/>
</dbReference>
<evidence type="ECO:0000256" key="1">
    <source>
        <dbReference type="ARBA" id="ARBA00004651"/>
    </source>
</evidence>
<dbReference type="Pfam" id="PF02386">
    <property type="entry name" value="TrkH"/>
    <property type="match status" value="1"/>
</dbReference>
<feature type="transmembrane region" description="Helical" evidence="8">
    <location>
        <begin position="239"/>
        <end position="258"/>
    </location>
</feature>
<dbReference type="GO" id="GO:0005886">
    <property type="term" value="C:plasma membrane"/>
    <property type="evidence" value="ECO:0007669"/>
    <property type="project" value="UniProtKB-SubCell"/>
</dbReference>
<dbReference type="AlphaFoldDB" id="A0A2M7R5K0"/>
<feature type="transmembrane region" description="Helical" evidence="8">
    <location>
        <begin position="47"/>
        <end position="68"/>
    </location>
</feature>